<dbReference type="CDD" id="cd04181">
    <property type="entry name" value="NTP_transferase"/>
    <property type="match status" value="1"/>
</dbReference>
<name>A0A1F5WNZ7_9BACT</name>
<dbReference type="EMBL" id="MFHT01000020">
    <property type="protein sequence ID" value="OGF77383.1"/>
    <property type="molecule type" value="Genomic_DNA"/>
</dbReference>
<accession>A0A1F5WNZ7</accession>
<feature type="domain" description="Nucleotidyl transferase" evidence="1">
    <location>
        <begin position="8"/>
        <end position="144"/>
    </location>
</feature>
<dbReference type="Pfam" id="PF00483">
    <property type="entry name" value="NTP_transferase"/>
    <property type="match status" value="1"/>
</dbReference>
<reference evidence="2 3" key="1">
    <citation type="journal article" date="2016" name="Nat. Commun.">
        <title>Thousands of microbial genomes shed light on interconnected biogeochemical processes in an aquifer system.</title>
        <authorList>
            <person name="Anantharaman K."/>
            <person name="Brown C.T."/>
            <person name="Hug L.A."/>
            <person name="Sharon I."/>
            <person name="Castelle C.J."/>
            <person name="Probst A.J."/>
            <person name="Thomas B.C."/>
            <person name="Singh A."/>
            <person name="Wilkins M.J."/>
            <person name="Karaoz U."/>
            <person name="Brodie E.L."/>
            <person name="Williams K.H."/>
            <person name="Hubbard S.S."/>
            <person name="Banfield J.F."/>
        </authorList>
    </citation>
    <scope>NUCLEOTIDE SEQUENCE [LARGE SCALE GENOMIC DNA]</scope>
</reference>
<gene>
    <name evidence="2" type="ORF">A3F23_00345</name>
</gene>
<dbReference type="PANTHER" id="PTHR22572">
    <property type="entry name" value="SUGAR-1-PHOSPHATE GUANYL TRANSFERASE"/>
    <property type="match status" value="1"/>
</dbReference>
<sequence>MNKKITQAVILAGGRGERLRPFTDNLPKQMVSVNGRPFLEYLLASLKKSGIEEAVLLVGYLKEKIIEHFGNGERFNLRIKYSIGVVEDDTGTRLRNAKDLLAPEFLLLYGDVYWPALDLKKMNDFYYSVGKLGLAIVCDKGENNPNFEVNDKNDVLSYIYGREANDNKFNWTEVGYFILNKKITDFMPAGINFNFNKVTLPDLVKRDQLVAWKTTQAPETITTPEHLSDFANKMKSLGL</sequence>
<dbReference type="InterPro" id="IPR029044">
    <property type="entry name" value="Nucleotide-diphossugar_trans"/>
</dbReference>
<dbReference type="SUPFAM" id="SSF53448">
    <property type="entry name" value="Nucleotide-diphospho-sugar transferases"/>
    <property type="match status" value="1"/>
</dbReference>
<dbReference type="AlphaFoldDB" id="A0A1F5WNZ7"/>
<comment type="caution">
    <text evidence="2">The sequence shown here is derived from an EMBL/GenBank/DDBJ whole genome shotgun (WGS) entry which is preliminary data.</text>
</comment>
<dbReference type="InterPro" id="IPR005835">
    <property type="entry name" value="NTP_transferase_dom"/>
</dbReference>
<protein>
    <recommendedName>
        <fullName evidence="1">Nucleotidyl transferase domain-containing protein</fullName>
    </recommendedName>
</protein>
<evidence type="ECO:0000313" key="2">
    <source>
        <dbReference type="EMBL" id="OGF77383.1"/>
    </source>
</evidence>
<dbReference type="Proteomes" id="UP000177723">
    <property type="component" value="Unassembled WGS sequence"/>
</dbReference>
<evidence type="ECO:0000259" key="1">
    <source>
        <dbReference type="Pfam" id="PF00483"/>
    </source>
</evidence>
<organism evidence="2 3">
    <name type="scientific">Candidatus Giovannonibacteria bacterium RIFCSPHIGHO2_12_FULL_43_15</name>
    <dbReference type="NCBI Taxonomy" id="1798341"/>
    <lineage>
        <taxon>Bacteria</taxon>
        <taxon>Candidatus Giovannoniibacteriota</taxon>
    </lineage>
</organism>
<proteinExistence type="predicted"/>
<dbReference type="InterPro" id="IPR050486">
    <property type="entry name" value="Mannose-1P_guanyltransferase"/>
</dbReference>
<evidence type="ECO:0000313" key="3">
    <source>
        <dbReference type="Proteomes" id="UP000177723"/>
    </source>
</evidence>
<dbReference type="Gene3D" id="3.90.550.10">
    <property type="entry name" value="Spore Coat Polysaccharide Biosynthesis Protein SpsA, Chain A"/>
    <property type="match status" value="1"/>
</dbReference>